<evidence type="ECO:0000256" key="2">
    <source>
        <dbReference type="HAMAP-Rule" id="MF_01113"/>
    </source>
</evidence>
<dbReference type="InterPro" id="IPR050116">
    <property type="entry name" value="DNA_polymerase-Y"/>
</dbReference>
<dbReference type="Pfam" id="PF00817">
    <property type="entry name" value="IMS"/>
    <property type="match status" value="1"/>
</dbReference>
<dbReference type="Gene3D" id="3.30.70.270">
    <property type="match status" value="1"/>
</dbReference>
<keyword evidence="2" id="KW-0227">DNA damage</keyword>
<feature type="site" description="Substrate discrimination" evidence="2">
    <location>
        <position position="18"/>
    </location>
</feature>
<keyword evidence="2" id="KW-0239">DNA-directed DNA polymerase</keyword>
<dbReference type="InterPro" id="IPR022880">
    <property type="entry name" value="DNApol_IV"/>
</dbReference>
<feature type="binding site" evidence="2">
    <location>
        <position position="13"/>
    </location>
    <ligand>
        <name>Mg(2+)</name>
        <dbReference type="ChEBI" id="CHEBI:18420"/>
    </ligand>
</feature>
<comment type="catalytic activity">
    <reaction evidence="2">
        <text>DNA(n) + a 2'-deoxyribonucleoside 5'-triphosphate = DNA(n+1) + diphosphate</text>
        <dbReference type="Rhea" id="RHEA:22508"/>
        <dbReference type="Rhea" id="RHEA-COMP:17339"/>
        <dbReference type="Rhea" id="RHEA-COMP:17340"/>
        <dbReference type="ChEBI" id="CHEBI:33019"/>
        <dbReference type="ChEBI" id="CHEBI:61560"/>
        <dbReference type="ChEBI" id="CHEBI:173112"/>
        <dbReference type="EC" id="2.7.7.7"/>
    </reaction>
</comment>
<accession>A0ABT1YQR3</accession>
<dbReference type="RefSeq" id="WP_258215882.1">
    <property type="nucleotide sequence ID" value="NZ_JANQBD010000019.1"/>
</dbReference>
<keyword evidence="2" id="KW-0963">Cytoplasm</keyword>
<organism evidence="4 5">
    <name type="scientific">Paenibacillus radicis</name>
    <name type="common">ex Xue et al. 2023</name>
    <dbReference type="NCBI Taxonomy" id="2972489"/>
    <lineage>
        <taxon>Bacteria</taxon>
        <taxon>Bacillati</taxon>
        <taxon>Bacillota</taxon>
        <taxon>Bacilli</taxon>
        <taxon>Bacillales</taxon>
        <taxon>Paenibacillaceae</taxon>
        <taxon>Paenibacillus</taxon>
    </lineage>
</organism>
<evidence type="ECO:0000313" key="4">
    <source>
        <dbReference type="EMBL" id="MCR8634320.1"/>
    </source>
</evidence>
<dbReference type="CDD" id="cd03586">
    <property type="entry name" value="PolY_Pol_IV_kappa"/>
    <property type="match status" value="1"/>
</dbReference>
<evidence type="ECO:0000256" key="1">
    <source>
        <dbReference type="ARBA" id="ARBA00010945"/>
    </source>
</evidence>
<proteinExistence type="inferred from homology"/>
<keyword evidence="5" id="KW-1185">Reference proteome</keyword>
<dbReference type="SUPFAM" id="SSF56672">
    <property type="entry name" value="DNA/RNA polymerases"/>
    <property type="match status" value="1"/>
</dbReference>
<dbReference type="SUPFAM" id="SSF100879">
    <property type="entry name" value="Lesion bypass DNA polymerase (Y-family), little finger domain"/>
    <property type="match status" value="1"/>
</dbReference>
<comment type="subunit">
    <text evidence="2">Monomer.</text>
</comment>
<dbReference type="InterPro" id="IPR017961">
    <property type="entry name" value="DNA_pol_Y-fam_little_finger"/>
</dbReference>
<keyword evidence="2" id="KW-0460">Magnesium</keyword>
<dbReference type="GO" id="GO:0003887">
    <property type="term" value="F:DNA-directed DNA polymerase activity"/>
    <property type="evidence" value="ECO:0007669"/>
    <property type="project" value="UniProtKB-EC"/>
</dbReference>
<keyword evidence="2" id="KW-0235">DNA replication</keyword>
<dbReference type="Gene3D" id="3.30.1490.100">
    <property type="entry name" value="DNA polymerase, Y-family, little finger domain"/>
    <property type="match status" value="1"/>
</dbReference>
<dbReference type="PANTHER" id="PTHR11076:SF35">
    <property type="entry name" value="DNA REPAIR PROTEIN HOMOLOG YOBH"/>
    <property type="match status" value="1"/>
</dbReference>
<evidence type="ECO:0000259" key="3">
    <source>
        <dbReference type="PROSITE" id="PS50173"/>
    </source>
</evidence>
<keyword evidence="2" id="KW-0515">Mutator protein</keyword>
<comment type="subcellular location">
    <subcellularLocation>
        <location evidence="2">Cytoplasm</location>
    </subcellularLocation>
</comment>
<comment type="function">
    <text evidence="2">Poorly processive, error-prone DNA polymerase involved in untargeted mutagenesis. Copies undamaged DNA at stalled replication forks, which arise in vivo from mismatched or misaligned primer ends. These misaligned primers can be extended by PolIV. Exhibits no 3'-5' exonuclease (proofreading) activity. May be involved in translesional synthesis, in conjunction with the beta clamp from PolIII.</text>
</comment>
<feature type="domain" description="UmuC" evidence="3">
    <location>
        <begin position="9"/>
        <end position="194"/>
    </location>
</feature>
<dbReference type="NCBIfam" id="NF002848">
    <property type="entry name" value="PRK03103.1"/>
    <property type="match status" value="1"/>
</dbReference>
<sequence>MGSKQQRVIFLADCQSFYASVEKAAHPEYRDKPLVVAGNPEERRGIILAACPLAKKFGVTTAESVKESIAKCPDLIIIKPRMQKYIDVSSQITEILESYTDLVEPYSIDEQFADLTGSIRLFGSPLQIAKAIQAKVWSDTGVYTRIGISENKVIAKMACDNIAKKNETGLWQMSREDMPKMLWNYPLNKMFMVGSRMTAHFERMNIRTIGELARVPLNELKIMLRKRMGRQSDIHAEMLWKIANGMDDAPVSPFTHGTVQKAIGHQMTLPIDFRTMDDLRVVLLELSDLVCRRSRCKGQMGWVVSAGAQGADFDYPTGFYRQSKLPDPTDITKYVYEAACRIFEKHWDGSPIRKVGVTLSSLVPADSYQLTLFDDSERLRKLERETDLIRDRFGDTAIMRASSLTNAGQAERRSKMIGGHWK</sequence>
<dbReference type="InterPro" id="IPR043128">
    <property type="entry name" value="Rev_trsase/Diguanyl_cyclase"/>
</dbReference>
<dbReference type="PROSITE" id="PS50173">
    <property type="entry name" value="UMUC"/>
    <property type="match status" value="1"/>
</dbReference>
<evidence type="ECO:0000313" key="5">
    <source>
        <dbReference type="Proteomes" id="UP001300012"/>
    </source>
</evidence>
<keyword evidence="2" id="KW-0238">DNA-binding</keyword>
<keyword evidence="2" id="KW-0234">DNA repair</keyword>
<comment type="caution">
    <text evidence="4">The sequence shown here is derived from an EMBL/GenBank/DDBJ whole genome shotgun (WGS) entry which is preliminary data.</text>
</comment>
<dbReference type="Proteomes" id="UP001300012">
    <property type="component" value="Unassembled WGS sequence"/>
</dbReference>
<reference evidence="4 5" key="1">
    <citation type="submission" date="2022-08" db="EMBL/GenBank/DDBJ databases">
        <title>Paenibacillus endoradicis sp. nov., Paenibacillus radicibacter sp. nov and Paenibacillus pararadicis sp. nov., three cold-adapted plant growth-promoting bacteria isolated from root of Larix gmelinii in Great Khingan.</title>
        <authorList>
            <person name="Xue H."/>
        </authorList>
    </citation>
    <scope>NUCLEOTIDE SEQUENCE [LARGE SCALE GENOMIC DNA]</scope>
    <source>
        <strain evidence="4 5">N5-1-1-5</strain>
    </source>
</reference>
<feature type="binding site" evidence="2">
    <location>
        <position position="109"/>
    </location>
    <ligand>
        <name>Mg(2+)</name>
        <dbReference type="ChEBI" id="CHEBI:18420"/>
    </ligand>
</feature>
<gene>
    <name evidence="2" type="primary">dinB</name>
    <name evidence="4" type="ORF">NV381_24315</name>
</gene>
<comment type="similarity">
    <text evidence="1 2">Belongs to the DNA polymerase type-Y family.</text>
</comment>
<dbReference type="HAMAP" id="MF_01113">
    <property type="entry name" value="DNApol_IV"/>
    <property type="match status" value="1"/>
</dbReference>
<keyword evidence="2 4" id="KW-0548">Nucleotidyltransferase</keyword>
<dbReference type="InterPro" id="IPR001126">
    <property type="entry name" value="UmuC"/>
</dbReference>
<comment type="cofactor">
    <cofactor evidence="2">
        <name>Mg(2+)</name>
        <dbReference type="ChEBI" id="CHEBI:18420"/>
    </cofactor>
    <text evidence="2">Binds 2 magnesium ions per subunit.</text>
</comment>
<dbReference type="Gene3D" id="1.10.150.20">
    <property type="entry name" value="5' to 3' exonuclease, C-terminal subdomain"/>
    <property type="match status" value="1"/>
</dbReference>
<keyword evidence="2" id="KW-0479">Metal-binding</keyword>
<feature type="active site" evidence="2">
    <location>
        <position position="110"/>
    </location>
</feature>
<keyword evidence="2 4" id="KW-0808">Transferase</keyword>
<dbReference type="EMBL" id="JANQBD010000019">
    <property type="protein sequence ID" value="MCR8634320.1"/>
    <property type="molecule type" value="Genomic_DNA"/>
</dbReference>
<dbReference type="InterPro" id="IPR043502">
    <property type="entry name" value="DNA/RNA_pol_sf"/>
</dbReference>
<protein>
    <recommendedName>
        <fullName evidence="2">DNA polymerase IV</fullName>
        <shortName evidence="2">Pol IV</shortName>
        <ecNumber evidence="2">2.7.7.7</ecNumber>
    </recommendedName>
</protein>
<dbReference type="Pfam" id="PF11799">
    <property type="entry name" value="IMS_C"/>
    <property type="match status" value="1"/>
</dbReference>
<dbReference type="Gene3D" id="3.40.1170.60">
    <property type="match status" value="1"/>
</dbReference>
<dbReference type="InterPro" id="IPR036775">
    <property type="entry name" value="DNA_pol_Y-fam_lit_finger_sf"/>
</dbReference>
<name>A0ABT1YQR3_9BACL</name>
<dbReference type="EC" id="2.7.7.7" evidence="2"/>
<dbReference type="PANTHER" id="PTHR11076">
    <property type="entry name" value="DNA REPAIR POLYMERASE UMUC / TRANSFERASE FAMILY MEMBER"/>
    <property type="match status" value="1"/>
</dbReference>